<evidence type="ECO:0000313" key="5">
    <source>
        <dbReference type="Proteomes" id="UP000236726"/>
    </source>
</evidence>
<evidence type="ECO:0000256" key="1">
    <source>
        <dbReference type="SAM" id="MobiDB-lite"/>
    </source>
</evidence>
<evidence type="ECO:0000313" key="4">
    <source>
        <dbReference type="EMBL" id="SEF69364.1"/>
    </source>
</evidence>
<organism evidence="4 5">
    <name type="scientific">Lachnospira multipara</name>
    <dbReference type="NCBI Taxonomy" id="28051"/>
    <lineage>
        <taxon>Bacteria</taxon>
        <taxon>Bacillati</taxon>
        <taxon>Bacillota</taxon>
        <taxon>Clostridia</taxon>
        <taxon>Lachnospirales</taxon>
        <taxon>Lachnospiraceae</taxon>
        <taxon>Lachnospira</taxon>
    </lineage>
</organism>
<keyword evidence="2" id="KW-0472">Membrane</keyword>
<dbReference type="AlphaFoldDB" id="A0A1H5U2N9"/>
<gene>
    <name evidence="4" type="ORF">SAMN05216537_10645</name>
</gene>
<feature type="compositionally biased region" description="Low complexity" evidence="1">
    <location>
        <begin position="138"/>
        <end position="166"/>
    </location>
</feature>
<keyword evidence="5" id="KW-1185">Reference proteome</keyword>
<dbReference type="EMBL" id="FNUL01000006">
    <property type="protein sequence ID" value="SEF69364.1"/>
    <property type="molecule type" value="Genomic_DNA"/>
</dbReference>
<keyword evidence="2" id="KW-1133">Transmembrane helix</keyword>
<feature type="chain" id="PRO_5009285686" evidence="3">
    <location>
        <begin position="28"/>
        <end position="196"/>
    </location>
</feature>
<keyword evidence="3" id="KW-0732">Signal</keyword>
<protein>
    <submittedName>
        <fullName evidence="4">Uncharacterized protein</fullName>
    </submittedName>
</protein>
<dbReference type="RefSeq" id="WP_103952632.1">
    <property type="nucleotide sequence ID" value="NZ_FNUL01000006.1"/>
</dbReference>
<evidence type="ECO:0000256" key="3">
    <source>
        <dbReference type="SAM" id="SignalP"/>
    </source>
</evidence>
<feature type="signal peptide" evidence="3">
    <location>
        <begin position="1"/>
        <end position="27"/>
    </location>
</feature>
<keyword evidence="2" id="KW-0812">Transmembrane</keyword>
<feature type="region of interest" description="Disordered" evidence="1">
    <location>
        <begin position="116"/>
        <end position="166"/>
    </location>
</feature>
<sequence length="196" mass="20545">MKKIQKTLITILSIVTLVLFSSSICKADDIVTTATVSSSGANLTVTGEATGYAVSISILDSNNNVVDFMTVAISNSNTYTATFTMTSSGSYQASVLGYDPATNATAVVSDSITVTVPKSSSSTNTDTDTNSESDEENTTTTDDTTTSEDSSTESVINTSNSGSAASTSDNNNLYIYLSLMFAAFITLSFRKRIAKL</sequence>
<dbReference type="Proteomes" id="UP000236726">
    <property type="component" value="Unassembled WGS sequence"/>
</dbReference>
<evidence type="ECO:0000256" key="2">
    <source>
        <dbReference type="SAM" id="Phobius"/>
    </source>
</evidence>
<name>A0A1H5U2N9_9FIRM</name>
<feature type="transmembrane region" description="Helical" evidence="2">
    <location>
        <begin position="173"/>
        <end position="189"/>
    </location>
</feature>
<proteinExistence type="predicted"/>
<accession>A0A1H5U2N9</accession>
<reference evidence="4 5" key="1">
    <citation type="submission" date="2016-10" db="EMBL/GenBank/DDBJ databases">
        <authorList>
            <person name="de Groot N.N."/>
        </authorList>
    </citation>
    <scope>NUCLEOTIDE SEQUENCE [LARGE SCALE GENOMIC DNA]</scope>
    <source>
        <strain evidence="4 5">D15d</strain>
    </source>
</reference>
<feature type="compositionally biased region" description="Low complexity" evidence="1">
    <location>
        <begin position="119"/>
        <end position="128"/>
    </location>
</feature>